<sequence length="223" mass="24894">MTIDVEQDNPFDFILEPYATSYPFRYLPHEAHALAPYMDASIIAHSHRVLDWLYSAISDVNQHSDIVQFLASINQAVHRDIGYARRDEEGVQSPNETLELRLGSCRDMAVLFISACRHLGMAARFVSGYLFDPPIDGSHGSAHLYNRAVGSMHAWAEVFLPGAGWKGFDPTNGILANEYFLPSAVAHEPQSVNPIQGKFFSKPNDTPVTSTMEIDLTLEELKE</sequence>
<dbReference type="Pfam" id="PF01841">
    <property type="entry name" value="Transglut_core"/>
    <property type="match status" value="1"/>
</dbReference>
<dbReference type="AlphaFoldDB" id="A0A8J3DL84"/>
<name>A0A8J3DL84_9BACT</name>
<dbReference type="SMART" id="SM00460">
    <property type="entry name" value="TGc"/>
    <property type="match status" value="1"/>
</dbReference>
<evidence type="ECO:0000313" key="2">
    <source>
        <dbReference type="EMBL" id="GHC13682.1"/>
    </source>
</evidence>
<comment type="caution">
    <text evidence="2">The sequence shown here is derived from an EMBL/GenBank/DDBJ whole genome shotgun (WGS) entry which is preliminary data.</text>
</comment>
<evidence type="ECO:0000259" key="1">
    <source>
        <dbReference type="SMART" id="SM00460"/>
    </source>
</evidence>
<dbReference type="PANTHER" id="PTHR33490">
    <property type="entry name" value="BLR5614 PROTEIN-RELATED"/>
    <property type="match status" value="1"/>
</dbReference>
<keyword evidence="3" id="KW-1185">Reference proteome</keyword>
<dbReference type="Gene3D" id="3.10.620.30">
    <property type="match status" value="1"/>
</dbReference>
<accession>A0A8J3DL84</accession>
<reference evidence="2" key="1">
    <citation type="journal article" date="2014" name="Int. J. Syst. Evol. Microbiol.">
        <title>Complete genome sequence of Corynebacterium casei LMG S-19264T (=DSM 44701T), isolated from a smear-ripened cheese.</title>
        <authorList>
            <consortium name="US DOE Joint Genome Institute (JGI-PGF)"/>
            <person name="Walter F."/>
            <person name="Albersmeier A."/>
            <person name="Kalinowski J."/>
            <person name="Ruckert C."/>
        </authorList>
    </citation>
    <scope>NUCLEOTIDE SEQUENCE</scope>
    <source>
        <strain evidence="2">KCTC 12870</strain>
    </source>
</reference>
<gene>
    <name evidence="2" type="ORF">GCM10007047_33780</name>
</gene>
<organism evidence="2 3">
    <name type="scientific">Cerasicoccus arenae</name>
    <dbReference type="NCBI Taxonomy" id="424488"/>
    <lineage>
        <taxon>Bacteria</taxon>
        <taxon>Pseudomonadati</taxon>
        <taxon>Verrucomicrobiota</taxon>
        <taxon>Opitutia</taxon>
        <taxon>Puniceicoccales</taxon>
        <taxon>Cerasicoccaceae</taxon>
        <taxon>Cerasicoccus</taxon>
    </lineage>
</organism>
<dbReference type="PANTHER" id="PTHR33490:SF1">
    <property type="entry name" value="SLL1233 PROTEIN"/>
    <property type="match status" value="1"/>
</dbReference>
<feature type="domain" description="Transglutaminase-like" evidence="1">
    <location>
        <begin position="97"/>
        <end position="172"/>
    </location>
</feature>
<dbReference type="InterPro" id="IPR002931">
    <property type="entry name" value="Transglutaminase-like"/>
</dbReference>
<dbReference type="Proteomes" id="UP000642829">
    <property type="component" value="Unassembled WGS sequence"/>
</dbReference>
<dbReference type="SUPFAM" id="SSF54001">
    <property type="entry name" value="Cysteine proteinases"/>
    <property type="match status" value="1"/>
</dbReference>
<evidence type="ECO:0000313" key="3">
    <source>
        <dbReference type="Proteomes" id="UP000642829"/>
    </source>
</evidence>
<dbReference type="InterPro" id="IPR038765">
    <property type="entry name" value="Papain-like_cys_pep_sf"/>
</dbReference>
<proteinExistence type="predicted"/>
<protein>
    <recommendedName>
        <fullName evidence="1">Transglutaminase-like domain-containing protein</fullName>
    </recommendedName>
</protein>
<reference evidence="2" key="2">
    <citation type="submission" date="2020-09" db="EMBL/GenBank/DDBJ databases">
        <authorList>
            <person name="Sun Q."/>
            <person name="Kim S."/>
        </authorList>
    </citation>
    <scope>NUCLEOTIDE SEQUENCE</scope>
    <source>
        <strain evidence="2">KCTC 12870</strain>
    </source>
</reference>
<dbReference type="EMBL" id="BMXG01000036">
    <property type="protein sequence ID" value="GHC13682.1"/>
    <property type="molecule type" value="Genomic_DNA"/>
</dbReference>